<dbReference type="SUPFAM" id="SSF55315">
    <property type="entry name" value="L30e-like"/>
    <property type="match status" value="1"/>
</dbReference>
<dbReference type="HOGENOM" id="CLU_084513_3_0_1"/>
<dbReference type="InterPro" id="IPR018492">
    <property type="entry name" value="Ribosomal_eL8/Nhp2"/>
</dbReference>
<evidence type="ECO:0000259" key="3">
    <source>
        <dbReference type="Pfam" id="PF01248"/>
    </source>
</evidence>
<dbReference type="InterPro" id="IPR029064">
    <property type="entry name" value="Ribosomal_eL30-like_sf"/>
</dbReference>
<comment type="similarity">
    <text evidence="1">Belongs to the eukaryotic ribosomal protein eL8 family.</text>
</comment>
<evidence type="ECO:0000256" key="1">
    <source>
        <dbReference type="ARBA" id="ARBA00007337"/>
    </source>
</evidence>
<dbReference type="AlphaFoldDB" id="I6ZL61"/>
<dbReference type="InterPro" id="IPR004038">
    <property type="entry name" value="Ribosomal_eL8/eL30/eS12/Gad45"/>
</dbReference>
<sequence>MIPIASPLASDSVEEMIARLVTEQAERGTLSSGIKKCQKCVLEGSKGLLVLTADTTPMDLITHLPALCEDRGIKYIFVRKKSSIPNRFTCVFLEMDGSDTLNRILETLV</sequence>
<gene>
    <name evidence="4" type="ordered locus">EROM_110810</name>
</gene>
<feature type="domain" description="Ribosomal protein eL8/eL30/eS12/Gadd45" evidence="3">
    <location>
        <begin position="20"/>
        <end position="81"/>
    </location>
</feature>
<evidence type="ECO:0000313" key="5">
    <source>
        <dbReference type="Proteomes" id="UP000010094"/>
    </source>
</evidence>
<dbReference type="GO" id="GO:1990904">
    <property type="term" value="C:ribonucleoprotein complex"/>
    <property type="evidence" value="ECO:0007669"/>
    <property type="project" value="UniProtKB-KW"/>
</dbReference>
<dbReference type="Gene3D" id="3.30.1330.30">
    <property type="match status" value="1"/>
</dbReference>
<dbReference type="GO" id="GO:0005840">
    <property type="term" value="C:ribosome"/>
    <property type="evidence" value="ECO:0007669"/>
    <property type="project" value="UniProtKB-KW"/>
</dbReference>
<dbReference type="PRINTS" id="PR00881">
    <property type="entry name" value="L7ARS6FAMILY"/>
</dbReference>
<dbReference type="OrthoDB" id="5364946at2759"/>
<dbReference type="KEGG" id="ero:EROM_110810"/>
<dbReference type="Pfam" id="PF01248">
    <property type="entry name" value="Ribosomal_L7Ae"/>
    <property type="match status" value="1"/>
</dbReference>
<evidence type="ECO:0000313" key="4">
    <source>
        <dbReference type="EMBL" id="AFN84063.1"/>
    </source>
</evidence>
<proteinExistence type="inferred from homology"/>
<dbReference type="VEuPathDB" id="MicrosporidiaDB:EROM_110810"/>
<keyword evidence="2" id="KW-0687">Ribonucleoprotein</keyword>
<keyword evidence="5" id="KW-1185">Reference proteome</keyword>
<protein>
    <submittedName>
        <fullName evidence="4">Ribosomal protein L7Ae-like protein</fullName>
    </submittedName>
</protein>
<dbReference type="RefSeq" id="XP_009265560.1">
    <property type="nucleotide sequence ID" value="XM_009267285.1"/>
</dbReference>
<organism evidence="4 5">
    <name type="scientific">Encephalitozoon romaleae (strain SJ-2008)</name>
    <name type="common">Microsporidian parasite</name>
    <dbReference type="NCBI Taxonomy" id="1178016"/>
    <lineage>
        <taxon>Eukaryota</taxon>
        <taxon>Fungi</taxon>
        <taxon>Fungi incertae sedis</taxon>
        <taxon>Microsporidia</taxon>
        <taxon>Unikaryonidae</taxon>
        <taxon>Encephalitozoon</taxon>
    </lineage>
</organism>
<name>I6ZL61_ENCRO</name>
<dbReference type="EMBL" id="CP003530">
    <property type="protein sequence ID" value="AFN84063.1"/>
    <property type="molecule type" value="Genomic_DNA"/>
</dbReference>
<accession>I6ZL61</accession>
<dbReference type="GeneID" id="20564680"/>
<dbReference type="Proteomes" id="UP000010094">
    <property type="component" value="Chromosome XI"/>
</dbReference>
<reference evidence="4 5" key="1">
    <citation type="journal article" date="2012" name="Proc. Natl. Acad. Sci. U.S.A.">
        <title>Gain and loss of multiple functionally related, horizontally transferred genes in the reduced genomes of two microsporidian parasites.</title>
        <authorList>
            <person name="Pombert J.-F."/>
            <person name="Selman M."/>
            <person name="Burki F."/>
            <person name="Bardell F.T."/>
            <person name="Farinelli L."/>
            <person name="Solter L.F."/>
            <person name="Whitman D.W."/>
            <person name="Weiss L.M."/>
            <person name="Corradi N."/>
            <person name="Keeling P.J."/>
        </authorList>
    </citation>
    <scope>NUCLEOTIDE SEQUENCE [LARGE SCALE GENOMIC DNA]</scope>
    <source>
        <strain evidence="4 5">SJ-2008</strain>
    </source>
</reference>
<evidence type="ECO:0000256" key="2">
    <source>
        <dbReference type="ARBA" id="ARBA00023274"/>
    </source>
</evidence>